<accession>A0A1I1EC63</accession>
<keyword evidence="2" id="KW-1185">Reference proteome</keyword>
<proteinExistence type="predicted"/>
<evidence type="ECO:0000313" key="2">
    <source>
        <dbReference type="Proteomes" id="UP000199438"/>
    </source>
</evidence>
<gene>
    <name evidence="1" type="ORF">SAMN04487907_101895</name>
</gene>
<dbReference type="AlphaFoldDB" id="A0A1I1EC63"/>
<organism evidence="1 2">
    <name type="scientific">Zunongwangia mangrovi</name>
    <dbReference type="NCBI Taxonomy" id="1334022"/>
    <lineage>
        <taxon>Bacteria</taxon>
        <taxon>Pseudomonadati</taxon>
        <taxon>Bacteroidota</taxon>
        <taxon>Flavobacteriia</taxon>
        <taxon>Flavobacteriales</taxon>
        <taxon>Flavobacteriaceae</taxon>
        <taxon>Zunongwangia</taxon>
    </lineage>
</organism>
<sequence>MLKGAEFGVCININLFKMFIINDLYVWFESRPDRKIAKSLSEMKGFFYVLNLDNLGPVFSIKQKKIPS</sequence>
<evidence type="ECO:0000313" key="1">
    <source>
        <dbReference type="EMBL" id="SFB84714.1"/>
    </source>
</evidence>
<protein>
    <submittedName>
        <fullName evidence="1">Uncharacterized protein</fullName>
    </submittedName>
</protein>
<name>A0A1I1EC63_9FLAO</name>
<reference evidence="2" key="1">
    <citation type="submission" date="2016-10" db="EMBL/GenBank/DDBJ databases">
        <authorList>
            <person name="Varghese N."/>
            <person name="Submissions S."/>
        </authorList>
    </citation>
    <scope>NUCLEOTIDE SEQUENCE [LARGE SCALE GENOMIC DNA]</scope>
    <source>
        <strain evidence="2">DSM 24499</strain>
    </source>
</reference>
<dbReference type="EMBL" id="FOKV01000001">
    <property type="protein sequence ID" value="SFB84714.1"/>
    <property type="molecule type" value="Genomic_DNA"/>
</dbReference>
<dbReference type="Proteomes" id="UP000199438">
    <property type="component" value="Unassembled WGS sequence"/>
</dbReference>